<reference evidence="4" key="2">
    <citation type="journal article" date="2019" name="Int. J. Syst. Evol. Microbiol.">
        <title>The Global Catalogue of Microorganisms (GCM) 10K type strain sequencing project: providing services to taxonomists for standard genome sequencing and annotation.</title>
        <authorList>
            <consortium name="The Broad Institute Genomics Platform"/>
            <consortium name="The Broad Institute Genome Sequencing Center for Infectious Disease"/>
            <person name="Wu L."/>
            <person name="Ma J."/>
        </authorList>
    </citation>
    <scope>NUCLEOTIDE SEQUENCE [LARGE SCALE GENOMIC DNA]</scope>
    <source>
        <strain evidence="4">CGMCC 1.18437</strain>
    </source>
</reference>
<proteinExistence type="predicted"/>
<evidence type="ECO:0000313" key="1">
    <source>
        <dbReference type="EMBL" id="GHF57977.1"/>
    </source>
</evidence>
<keyword evidence="4" id="KW-1185">Reference proteome</keyword>
<dbReference type="GO" id="GO:0016811">
    <property type="term" value="F:hydrolase activity, acting on carbon-nitrogen (but not peptide) bonds, in linear amides"/>
    <property type="evidence" value="ECO:0007669"/>
    <property type="project" value="TreeGrafter"/>
</dbReference>
<gene>
    <name evidence="1" type="ORF">GCM10017781_37730</name>
    <name evidence="2" type="ORF">HNQ07_003980</name>
</gene>
<evidence type="ECO:0000313" key="3">
    <source>
        <dbReference type="Proteomes" id="UP000539473"/>
    </source>
</evidence>
<reference evidence="2 3" key="3">
    <citation type="submission" date="2020-08" db="EMBL/GenBank/DDBJ databases">
        <title>Genomic Encyclopedia of Type Strains, Phase IV (KMG-IV): sequencing the most valuable type-strain genomes for metagenomic binning, comparative biology and taxonomic classification.</title>
        <authorList>
            <person name="Goeker M."/>
        </authorList>
    </citation>
    <scope>NUCLEOTIDE SEQUENCE [LARGE SCALE GENOMIC DNA]</scope>
    <source>
        <strain evidence="2 3">DSM 27521</strain>
    </source>
</reference>
<dbReference type="Proteomes" id="UP000619376">
    <property type="component" value="Unassembled WGS sequence"/>
</dbReference>
<protein>
    <submittedName>
        <fullName evidence="2">LmbE family N-acetylglucosaminyl deacetylase</fullName>
    </submittedName>
    <submittedName>
        <fullName evidence="1">PIG-L domain-containing protein</fullName>
    </submittedName>
</protein>
<comment type="caution">
    <text evidence="2">The sequence shown here is derived from an EMBL/GenBank/DDBJ whole genome shotgun (WGS) entry which is preliminary data.</text>
</comment>
<dbReference type="PANTHER" id="PTHR12993">
    <property type="entry name" value="N-ACETYLGLUCOSAMINYL-PHOSPHATIDYLINOSITOL DE-N-ACETYLASE-RELATED"/>
    <property type="match status" value="1"/>
</dbReference>
<sequence length="313" mass="34285">MNRRTLRRPVVPLTLLALLILAVWINSPQVAQLYDAGADRVAALPPAPAFTRGERVLMLSPHPDDETLCCAGMIQQARAAGADVTIVWATAGDGFEFDAMLTRRVLDPSAADMRALGNARVLEARRAASLLGVDAAHTVMLGYPDGGLERLYTTNYTQAYTAPTTAATAVYVTGALTPGAPYTGQALEADLNRVLDRVRPDLVLAPSPQDFHRDHHTLSFIAQRLLARRQQIDRLRFWMVHGGVEWPLPKGLHPQLSLTVPPLAPHTPWHRVDLNAAQEATKLAAVNAYGTQTRIMGRFMRAFVRRNELLSAP</sequence>
<dbReference type="EMBL" id="BNAJ01000012">
    <property type="protein sequence ID" value="GHF57977.1"/>
    <property type="molecule type" value="Genomic_DNA"/>
</dbReference>
<dbReference type="InterPro" id="IPR003737">
    <property type="entry name" value="GlcNAc_PI_deacetylase-related"/>
</dbReference>
<name>A0A7W8KJU0_9DEIO</name>
<reference evidence="1" key="4">
    <citation type="submission" date="2024-05" db="EMBL/GenBank/DDBJ databases">
        <authorList>
            <person name="Sun Q."/>
            <person name="Zhou Y."/>
        </authorList>
    </citation>
    <scope>NUCLEOTIDE SEQUENCE</scope>
    <source>
        <strain evidence="1">CGMCC 1.18437</strain>
    </source>
</reference>
<dbReference type="PANTHER" id="PTHR12993:SF29">
    <property type="entry name" value="BLR3841 PROTEIN"/>
    <property type="match status" value="1"/>
</dbReference>
<dbReference type="SUPFAM" id="SSF102588">
    <property type="entry name" value="LmbE-like"/>
    <property type="match status" value="1"/>
</dbReference>
<evidence type="ECO:0000313" key="2">
    <source>
        <dbReference type="EMBL" id="MBB5378473.1"/>
    </source>
</evidence>
<accession>A0A7W8KJU0</accession>
<organism evidence="2 3">
    <name type="scientific">Deinococcus metalli</name>
    <dbReference type="NCBI Taxonomy" id="1141878"/>
    <lineage>
        <taxon>Bacteria</taxon>
        <taxon>Thermotogati</taxon>
        <taxon>Deinococcota</taxon>
        <taxon>Deinococci</taxon>
        <taxon>Deinococcales</taxon>
        <taxon>Deinococcaceae</taxon>
        <taxon>Deinococcus</taxon>
    </lineage>
</organism>
<dbReference type="Proteomes" id="UP000539473">
    <property type="component" value="Unassembled WGS sequence"/>
</dbReference>
<evidence type="ECO:0000313" key="4">
    <source>
        <dbReference type="Proteomes" id="UP000619376"/>
    </source>
</evidence>
<dbReference type="AlphaFoldDB" id="A0A7W8KJU0"/>
<dbReference type="Pfam" id="PF02585">
    <property type="entry name" value="PIG-L"/>
    <property type="match status" value="1"/>
</dbReference>
<reference evidence="1" key="1">
    <citation type="journal article" date="2014" name="Int. J. Syst. Evol. Microbiol.">
        <title>Complete genome of a new Firmicutes species belonging to the dominant human colonic microbiota ('Ruminococcus bicirculans') reveals two chromosomes and a selective capacity to utilize plant glucans.</title>
        <authorList>
            <consortium name="NISC Comparative Sequencing Program"/>
            <person name="Wegmann U."/>
            <person name="Louis P."/>
            <person name="Goesmann A."/>
            <person name="Henrissat B."/>
            <person name="Duncan S.H."/>
            <person name="Flint H.J."/>
        </authorList>
    </citation>
    <scope>NUCLEOTIDE SEQUENCE</scope>
    <source>
        <strain evidence="1">CGMCC 1.18437</strain>
    </source>
</reference>
<dbReference type="EMBL" id="JACHFK010000013">
    <property type="protein sequence ID" value="MBB5378473.1"/>
    <property type="molecule type" value="Genomic_DNA"/>
</dbReference>
<dbReference type="InterPro" id="IPR024078">
    <property type="entry name" value="LmbE-like_dom_sf"/>
</dbReference>
<dbReference type="Gene3D" id="3.40.50.10320">
    <property type="entry name" value="LmbE-like"/>
    <property type="match status" value="1"/>
</dbReference>
<dbReference type="RefSeq" id="WP_184115008.1">
    <property type="nucleotide sequence ID" value="NZ_BNAJ01000012.1"/>
</dbReference>